<dbReference type="GO" id="GO:0016853">
    <property type="term" value="F:isomerase activity"/>
    <property type="evidence" value="ECO:0007669"/>
    <property type="project" value="UniProtKB-KW"/>
</dbReference>
<keyword evidence="1" id="KW-0413">Isomerase</keyword>
<reference evidence="1 2" key="1">
    <citation type="submission" date="2024-02" db="EMBL/GenBank/DDBJ databases">
        <authorList>
            <person name="Chen Y."/>
            <person name="Shah S."/>
            <person name="Dougan E. K."/>
            <person name="Thang M."/>
            <person name="Chan C."/>
        </authorList>
    </citation>
    <scope>NUCLEOTIDE SEQUENCE [LARGE SCALE GENOMIC DNA]</scope>
</reference>
<name>A0ABP0KL65_9DINO</name>
<accession>A0ABP0KL65</accession>
<protein>
    <submittedName>
        <fullName evidence="1">Peptidylprolyl isomerase</fullName>
    </submittedName>
</protein>
<comment type="caution">
    <text evidence="1">The sequence shown here is derived from an EMBL/GenBank/DDBJ whole genome shotgun (WGS) entry which is preliminary data.</text>
</comment>
<organism evidence="1 2">
    <name type="scientific">Durusdinium trenchii</name>
    <dbReference type="NCBI Taxonomy" id="1381693"/>
    <lineage>
        <taxon>Eukaryota</taxon>
        <taxon>Sar</taxon>
        <taxon>Alveolata</taxon>
        <taxon>Dinophyceae</taxon>
        <taxon>Suessiales</taxon>
        <taxon>Symbiodiniaceae</taxon>
        <taxon>Durusdinium</taxon>
    </lineage>
</organism>
<evidence type="ECO:0000313" key="2">
    <source>
        <dbReference type="Proteomes" id="UP001642464"/>
    </source>
</evidence>
<gene>
    <name evidence="1" type="ORF">SCF082_LOCUS17829</name>
</gene>
<dbReference type="Proteomes" id="UP001642464">
    <property type="component" value="Unassembled WGS sequence"/>
</dbReference>
<keyword evidence="2" id="KW-1185">Reference proteome</keyword>
<evidence type="ECO:0000313" key="1">
    <source>
        <dbReference type="EMBL" id="CAK9027244.1"/>
    </source>
</evidence>
<dbReference type="EMBL" id="CAXAMM010011869">
    <property type="protein sequence ID" value="CAK9027244.1"/>
    <property type="molecule type" value="Genomic_DNA"/>
</dbReference>
<proteinExistence type="predicted"/>
<sequence length="170" mass="19255">MSAYEPHPAEWNGLQGNFGIINELPGRDVRLRFKFKDMANAPVWLQSFDLLVCDLDGGSSSTEYVRAFGRHQAYWAKNTQLQLRSFGDSVEYSLNYPYRKELSSLTDLGAGNPTYAGELTPEQQRTCVSLRFGTVVTYGLWVLESWSCWHSVPCNVMVGKGRYECNAHNN</sequence>